<feature type="transmembrane region" description="Helical" evidence="7">
    <location>
        <begin position="12"/>
        <end position="33"/>
    </location>
</feature>
<dbReference type="InterPro" id="IPR020846">
    <property type="entry name" value="MFS_dom"/>
</dbReference>
<evidence type="ECO:0000256" key="5">
    <source>
        <dbReference type="ARBA" id="ARBA00022989"/>
    </source>
</evidence>
<protein>
    <submittedName>
        <fullName evidence="9">MFS transporter</fullName>
    </submittedName>
</protein>
<comment type="subcellular location">
    <subcellularLocation>
        <location evidence="1">Cell membrane</location>
        <topology evidence="1">Multi-pass membrane protein</topology>
    </subcellularLocation>
</comment>
<feature type="transmembrane region" description="Helical" evidence="7">
    <location>
        <begin position="115"/>
        <end position="135"/>
    </location>
</feature>
<keyword evidence="2" id="KW-0813">Transport</keyword>
<feature type="transmembrane region" description="Helical" evidence="7">
    <location>
        <begin position="147"/>
        <end position="168"/>
    </location>
</feature>
<evidence type="ECO:0000256" key="2">
    <source>
        <dbReference type="ARBA" id="ARBA00022448"/>
    </source>
</evidence>
<dbReference type="Gene3D" id="1.20.1250.20">
    <property type="entry name" value="MFS general substrate transporter like domains"/>
    <property type="match status" value="2"/>
</dbReference>
<organism evidence="9 10">
    <name type="scientific">Mycobacterium stomatepiae</name>
    <dbReference type="NCBI Taxonomy" id="470076"/>
    <lineage>
        <taxon>Bacteria</taxon>
        <taxon>Bacillati</taxon>
        <taxon>Actinomycetota</taxon>
        <taxon>Actinomycetes</taxon>
        <taxon>Mycobacteriales</taxon>
        <taxon>Mycobacteriaceae</taxon>
        <taxon>Mycobacterium</taxon>
        <taxon>Mycobacterium simiae complex</taxon>
    </lineage>
</organism>
<gene>
    <name evidence="9" type="ORF">MSTO_36390</name>
</gene>
<evidence type="ECO:0000259" key="8">
    <source>
        <dbReference type="PROSITE" id="PS50850"/>
    </source>
</evidence>
<dbReference type="GO" id="GO:0022857">
    <property type="term" value="F:transmembrane transporter activity"/>
    <property type="evidence" value="ECO:0007669"/>
    <property type="project" value="InterPro"/>
</dbReference>
<reference evidence="9 10" key="1">
    <citation type="journal article" date="2019" name="Emerg. Microbes Infect.">
        <title>Comprehensive subspecies identification of 175 nontuberculous mycobacteria species based on 7547 genomic profiles.</title>
        <authorList>
            <person name="Matsumoto Y."/>
            <person name="Kinjo T."/>
            <person name="Motooka D."/>
            <person name="Nabeya D."/>
            <person name="Jung N."/>
            <person name="Uechi K."/>
            <person name="Horii T."/>
            <person name="Iida T."/>
            <person name="Fujita J."/>
            <person name="Nakamura S."/>
        </authorList>
    </citation>
    <scope>NUCLEOTIDE SEQUENCE [LARGE SCALE GENOMIC DNA]</scope>
    <source>
        <strain evidence="9 10">JCM 17783</strain>
    </source>
</reference>
<keyword evidence="10" id="KW-1185">Reference proteome</keyword>
<dbReference type="InterPro" id="IPR011701">
    <property type="entry name" value="MFS"/>
</dbReference>
<feature type="transmembrane region" description="Helical" evidence="7">
    <location>
        <begin position="237"/>
        <end position="255"/>
    </location>
</feature>
<dbReference type="SUPFAM" id="SSF103473">
    <property type="entry name" value="MFS general substrate transporter"/>
    <property type="match status" value="1"/>
</dbReference>
<evidence type="ECO:0000313" key="10">
    <source>
        <dbReference type="Proteomes" id="UP000467130"/>
    </source>
</evidence>
<feature type="transmembrane region" description="Helical" evidence="7">
    <location>
        <begin position="85"/>
        <end position="109"/>
    </location>
</feature>
<dbReference type="Proteomes" id="UP000467130">
    <property type="component" value="Chromosome"/>
</dbReference>
<keyword evidence="3" id="KW-1003">Cell membrane</keyword>
<accession>A0A7I7QAU6</accession>
<name>A0A7I7QAU6_9MYCO</name>
<dbReference type="GO" id="GO:0005886">
    <property type="term" value="C:plasma membrane"/>
    <property type="evidence" value="ECO:0007669"/>
    <property type="project" value="UniProtKB-SubCell"/>
</dbReference>
<feature type="transmembrane region" description="Helical" evidence="7">
    <location>
        <begin position="174"/>
        <end position="193"/>
    </location>
</feature>
<dbReference type="InterPro" id="IPR036259">
    <property type="entry name" value="MFS_trans_sf"/>
</dbReference>
<evidence type="ECO:0000313" key="9">
    <source>
        <dbReference type="EMBL" id="BBY23434.1"/>
    </source>
</evidence>
<evidence type="ECO:0000256" key="7">
    <source>
        <dbReference type="SAM" id="Phobius"/>
    </source>
</evidence>
<evidence type="ECO:0000256" key="3">
    <source>
        <dbReference type="ARBA" id="ARBA00022475"/>
    </source>
</evidence>
<sequence>MRSMRESRIETELEGVNWLMVAVAGAMSFVAMADGNVATVVVPSVMKAFDTSAAVAALVLLGYQIPVAALLLFFGSLFTSVSMRIAVPTTIILFTVSGAICAVADSMPWLVAARVAQGVFASALLVQMPLLAATAAPPAYLGRAMSVPVVSGPLGAAVGAAAAGLLTAHFDYRAVFLLHVPICVFALALFASASTRLPSAGHPAGATFSWRREGTGAVISAGAITLLLLAIGGLADGWSAVLATVAGMALMMLWLRAFGRSQSEVLQHTETRSIHAAIALLALGFAVLTYTVSVTMQDATNHMGAVGTGTALMVFPLTMAVSGVIGGRLADRLSAGTVACAGGVIVGIAALLFLAMPAAWTPGQTGWRLALAGMGMGLYGAPTQAMLFGRAQTMTERAILSGTSQLARNLGFAAGPACAVGAMHWSAPMAPVLLAGTTAFAGSVALGASRHRSTRATGGPCC</sequence>
<feature type="transmembrane region" description="Helical" evidence="7">
    <location>
        <begin position="302"/>
        <end position="326"/>
    </location>
</feature>
<dbReference type="EMBL" id="AP022587">
    <property type="protein sequence ID" value="BBY23434.1"/>
    <property type="molecule type" value="Genomic_DNA"/>
</dbReference>
<dbReference type="PANTHER" id="PTHR42718">
    <property type="entry name" value="MAJOR FACILITATOR SUPERFAMILY MULTIDRUG TRANSPORTER MFSC"/>
    <property type="match status" value="1"/>
</dbReference>
<dbReference type="AlphaFoldDB" id="A0A7I7QAU6"/>
<feature type="domain" description="Major facilitator superfamily (MFS) profile" evidence="8">
    <location>
        <begin position="20"/>
        <end position="454"/>
    </location>
</feature>
<feature type="transmembrane region" description="Helical" evidence="7">
    <location>
        <begin position="338"/>
        <end position="360"/>
    </location>
</feature>
<evidence type="ECO:0000256" key="4">
    <source>
        <dbReference type="ARBA" id="ARBA00022692"/>
    </source>
</evidence>
<proteinExistence type="predicted"/>
<feature type="transmembrane region" description="Helical" evidence="7">
    <location>
        <begin position="276"/>
        <end position="296"/>
    </location>
</feature>
<feature type="transmembrane region" description="Helical" evidence="7">
    <location>
        <begin position="53"/>
        <end position="78"/>
    </location>
</feature>
<feature type="transmembrane region" description="Helical" evidence="7">
    <location>
        <begin position="366"/>
        <end position="388"/>
    </location>
</feature>
<dbReference type="Pfam" id="PF07690">
    <property type="entry name" value="MFS_1"/>
    <property type="match status" value="1"/>
</dbReference>
<keyword evidence="5 7" id="KW-1133">Transmembrane helix</keyword>
<dbReference type="PROSITE" id="PS50850">
    <property type="entry name" value="MFS"/>
    <property type="match status" value="1"/>
</dbReference>
<dbReference type="PANTHER" id="PTHR42718:SF46">
    <property type="entry name" value="BLR6921 PROTEIN"/>
    <property type="match status" value="1"/>
</dbReference>
<feature type="transmembrane region" description="Helical" evidence="7">
    <location>
        <begin position="214"/>
        <end position="231"/>
    </location>
</feature>
<dbReference type="KEGG" id="msto:MSTO_36390"/>
<keyword evidence="4 7" id="KW-0812">Transmembrane</keyword>
<keyword evidence="6 7" id="KW-0472">Membrane</keyword>
<evidence type="ECO:0000256" key="6">
    <source>
        <dbReference type="ARBA" id="ARBA00023136"/>
    </source>
</evidence>
<evidence type="ECO:0000256" key="1">
    <source>
        <dbReference type="ARBA" id="ARBA00004651"/>
    </source>
</evidence>